<reference evidence="4 5" key="1">
    <citation type="submission" date="2021-06" db="EMBL/GenBank/DDBJ databases">
        <authorList>
            <person name="Palmer J.M."/>
        </authorList>
    </citation>
    <scope>NUCLEOTIDE SEQUENCE [LARGE SCALE GENOMIC DNA]</scope>
    <source>
        <strain evidence="4 5">MEX-2019</strain>
        <tissue evidence="4">Muscle</tissue>
    </source>
</reference>
<evidence type="ECO:0000256" key="1">
    <source>
        <dbReference type="ARBA" id="ARBA00022737"/>
    </source>
</evidence>
<gene>
    <name evidence="4" type="ORF">CRENBAI_017384</name>
</gene>
<organism evidence="4 5">
    <name type="scientific">Crenichthys baileyi</name>
    <name type="common">White River springfish</name>
    <dbReference type="NCBI Taxonomy" id="28760"/>
    <lineage>
        <taxon>Eukaryota</taxon>
        <taxon>Metazoa</taxon>
        <taxon>Chordata</taxon>
        <taxon>Craniata</taxon>
        <taxon>Vertebrata</taxon>
        <taxon>Euteleostomi</taxon>
        <taxon>Actinopterygii</taxon>
        <taxon>Neopterygii</taxon>
        <taxon>Teleostei</taxon>
        <taxon>Neoteleostei</taxon>
        <taxon>Acanthomorphata</taxon>
        <taxon>Ovalentaria</taxon>
        <taxon>Atherinomorphae</taxon>
        <taxon>Cyprinodontiformes</taxon>
        <taxon>Goodeidae</taxon>
        <taxon>Crenichthys</taxon>
    </lineage>
</organism>
<protein>
    <recommendedName>
        <fullName evidence="6">Espin-like protein</fullName>
    </recommendedName>
</protein>
<evidence type="ECO:0000256" key="2">
    <source>
        <dbReference type="ARBA" id="ARBA00023043"/>
    </source>
</evidence>
<evidence type="ECO:0000313" key="4">
    <source>
        <dbReference type="EMBL" id="KAK5613708.1"/>
    </source>
</evidence>
<proteinExistence type="predicted"/>
<dbReference type="PANTHER" id="PTHR24153">
    <property type="entry name" value="ESPIN"/>
    <property type="match status" value="1"/>
</dbReference>
<dbReference type="PANTHER" id="PTHR24153:SF0">
    <property type="entry name" value="ESPIN-LIKE PROTEIN"/>
    <property type="match status" value="1"/>
</dbReference>
<comment type="caution">
    <text evidence="4">The sequence shown here is derived from an EMBL/GenBank/DDBJ whole genome shotgun (WGS) entry which is preliminary data.</text>
</comment>
<keyword evidence="5" id="KW-1185">Reference proteome</keyword>
<accession>A0AAV9RXL5</accession>
<dbReference type="GO" id="GO:0005737">
    <property type="term" value="C:cytoplasm"/>
    <property type="evidence" value="ECO:0007669"/>
    <property type="project" value="TreeGrafter"/>
</dbReference>
<evidence type="ECO:0008006" key="6">
    <source>
        <dbReference type="Google" id="ProtNLM"/>
    </source>
</evidence>
<dbReference type="Proteomes" id="UP001311232">
    <property type="component" value="Unassembled WGS sequence"/>
</dbReference>
<evidence type="ECO:0000256" key="3">
    <source>
        <dbReference type="SAM" id="MobiDB-lite"/>
    </source>
</evidence>
<feature type="compositionally biased region" description="Low complexity" evidence="3">
    <location>
        <begin position="21"/>
        <end position="32"/>
    </location>
</feature>
<evidence type="ECO:0000313" key="5">
    <source>
        <dbReference type="Proteomes" id="UP001311232"/>
    </source>
</evidence>
<keyword evidence="1" id="KW-0677">Repeat</keyword>
<dbReference type="AlphaFoldDB" id="A0AAV9RXL5"/>
<sequence>MENIKPVKEVLPLPRHPTPLPVTSTSVTPAASSKKHTSGSIQHVHLASSVVTSFNHLRPPERDLTPMSQMKPIKSLKHAGLTAVFTGQAVSYVVKSSIEPYTLLKWLDCEEVREEVPSVNVILADIDSLVPTHDETGRPIPEWKRQVMVRQLQVRMQDEEVEGTQDTMNGYTPLDSWKYSQTHNAILGPFGELLTEEDLVFLQQQIESVSLQKRFQAYELELTRLTEELKSILPDPVVNISLTKKVLQRMDSEGKMHVTLPVWCDRVSEIVKNMSLLVANLTETQGKESEWGMVGGMVKGMKSLQENRVASEIDLDSGLIQKSKGKVRTPVGTSSGCSIPYIGMTSAFSHRLESSSCSREQREKVKREIQQSGVSVKNLRSNFEGQIGSIYPFAGVVHGAQRLKTKNWVGPSAGNSDDVNKHLSHGASDTCEALMETTSLRKERIVVLFLSHWKKSAYAISMRAARQKQGNFADSGHVTTAQPKHKTHSMFRFCQQRGAVDKMLNSWKNKLELKYAPKSNFPSSQNPHYSHVTYSPEQFLPEEDGVTMSHDSLTLDLFMLGYFHILEQDLSAEERKMRHLLCFEVFDHVSYFPWEKVRDFHKAVLQEIQAGKRRWSDGFEDLKIRFFSESTPCSCPSSIQQDFKPVPKVIVQNATPEESGSDTDCSCFKNEDICKYIDRSFAFWKEKEAELFDFEQ</sequence>
<dbReference type="InterPro" id="IPR052420">
    <property type="entry name" value="Espin/Espin-like"/>
</dbReference>
<dbReference type="EMBL" id="JAHHUM010001193">
    <property type="protein sequence ID" value="KAK5613708.1"/>
    <property type="molecule type" value="Genomic_DNA"/>
</dbReference>
<dbReference type="GO" id="GO:0051017">
    <property type="term" value="P:actin filament bundle assembly"/>
    <property type="evidence" value="ECO:0007669"/>
    <property type="project" value="TreeGrafter"/>
</dbReference>
<name>A0AAV9RXL5_9TELE</name>
<dbReference type="GO" id="GO:0051015">
    <property type="term" value="F:actin filament binding"/>
    <property type="evidence" value="ECO:0007669"/>
    <property type="project" value="TreeGrafter"/>
</dbReference>
<keyword evidence="2" id="KW-0040">ANK repeat</keyword>
<feature type="region of interest" description="Disordered" evidence="3">
    <location>
        <begin position="1"/>
        <end position="41"/>
    </location>
</feature>